<protein>
    <submittedName>
        <fullName evidence="1">Uncharacterized protein</fullName>
    </submittedName>
</protein>
<accession>A0A2P2J369</accession>
<dbReference type="EMBL" id="GGEC01007334">
    <property type="protein sequence ID" value="MBW87817.1"/>
    <property type="molecule type" value="Transcribed_RNA"/>
</dbReference>
<reference evidence="1" key="1">
    <citation type="submission" date="2018-02" db="EMBL/GenBank/DDBJ databases">
        <title>Rhizophora mucronata_Transcriptome.</title>
        <authorList>
            <person name="Meera S.P."/>
            <person name="Sreeshan A."/>
            <person name="Augustine A."/>
        </authorList>
    </citation>
    <scope>NUCLEOTIDE SEQUENCE</scope>
    <source>
        <tissue evidence="1">Leaf</tissue>
    </source>
</reference>
<sequence>MDTLVYDQIMGGRF</sequence>
<name>A0A2P2J369_RHIMU</name>
<proteinExistence type="predicted"/>
<organism evidence="1">
    <name type="scientific">Rhizophora mucronata</name>
    <name type="common">Asiatic mangrove</name>
    <dbReference type="NCBI Taxonomy" id="61149"/>
    <lineage>
        <taxon>Eukaryota</taxon>
        <taxon>Viridiplantae</taxon>
        <taxon>Streptophyta</taxon>
        <taxon>Embryophyta</taxon>
        <taxon>Tracheophyta</taxon>
        <taxon>Spermatophyta</taxon>
        <taxon>Magnoliopsida</taxon>
        <taxon>eudicotyledons</taxon>
        <taxon>Gunneridae</taxon>
        <taxon>Pentapetalae</taxon>
        <taxon>rosids</taxon>
        <taxon>fabids</taxon>
        <taxon>Malpighiales</taxon>
        <taxon>Rhizophoraceae</taxon>
        <taxon>Rhizophora</taxon>
    </lineage>
</organism>
<evidence type="ECO:0000313" key="1">
    <source>
        <dbReference type="EMBL" id="MBW87817.1"/>
    </source>
</evidence>